<dbReference type="OrthoDB" id="7771904at2"/>
<dbReference type="EMBL" id="UZWE01000021">
    <property type="protein sequence ID" value="VDS07563.1"/>
    <property type="molecule type" value="Genomic_DNA"/>
</dbReference>
<evidence type="ECO:0000313" key="2">
    <source>
        <dbReference type="Proteomes" id="UP000270743"/>
    </source>
</evidence>
<dbReference type="AlphaFoldDB" id="A0A447IJA0"/>
<organism evidence="1 2">
    <name type="scientific">Paracoccus haematequi</name>
    <dbReference type="NCBI Taxonomy" id="2491866"/>
    <lineage>
        <taxon>Bacteria</taxon>
        <taxon>Pseudomonadati</taxon>
        <taxon>Pseudomonadota</taxon>
        <taxon>Alphaproteobacteria</taxon>
        <taxon>Rhodobacterales</taxon>
        <taxon>Paracoccaceae</taxon>
        <taxon>Paracoccus</taxon>
    </lineage>
</organism>
<gene>
    <name evidence="1" type="ORF">PARHAE_00740</name>
</gene>
<dbReference type="RefSeq" id="WP_126153256.1">
    <property type="nucleotide sequence ID" value="NZ_UZWE01000021.1"/>
</dbReference>
<reference evidence="1 2" key="1">
    <citation type="submission" date="2018-12" db="EMBL/GenBank/DDBJ databases">
        <authorList>
            <person name="Criscuolo A."/>
        </authorList>
    </citation>
    <scope>NUCLEOTIDE SEQUENCE [LARGE SCALE GENOMIC DNA]</scope>
    <source>
        <strain evidence="1">ACIP1116241</strain>
    </source>
</reference>
<sequence length="115" mass="12759">MKAHINACPVLGPDGTLYISHGAAAKALGVSKRTIGYHLDTWGNLDRLGREAARLNASRRRPITIGNRQWPSVAIFADYIGHRRETVRNWVRKGDMDRIIGALMKADAQQRRAAA</sequence>
<name>A0A447IJA0_9RHOB</name>
<keyword evidence="2" id="KW-1185">Reference proteome</keyword>
<protein>
    <submittedName>
        <fullName evidence="1">Uncharacterized protein</fullName>
    </submittedName>
</protein>
<proteinExistence type="predicted"/>
<evidence type="ECO:0000313" key="1">
    <source>
        <dbReference type="EMBL" id="VDS07563.1"/>
    </source>
</evidence>
<dbReference type="Proteomes" id="UP000270743">
    <property type="component" value="Unassembled WGS sequence"/>
</dbReference>
<accession>A0A447IJA0</accession>